<proteinExistence type="predicted"/>
<name>A0ACD1AAI7_9FIRM</name>
<evidence type="ECO:0000313" key="1">
    <source>
        <dbReference type="EMBL" id="QOX63339.1"/>
    </source>
</evidence>
<accession>A0ACD1AAI7</accession>
<evidence type="ECO:0000313" key="2">
    <source>
        <dbReference type="Proteomes" id="UP000594014"/>
    </source>
</evidence>
<keyword evidence="2" id="KW-1185">Reference proteome</keyword>
<protein>
    <submittedName>
        <fullName evidence="1">SoxR reducing system RseC family protein</fullName>
    </submittedName>
</protein>
<reference evidence="1" key="1">
    <citation type="submission" date="2019-08" db="EMBL/GenBank/DDBJ databases">
        <title>Genome sequence of Clostridiales bacterium MT110.</title>
        <authorList>
            <person name="Cao J."/>
        </authorList>
    </citation>
    <scope>NUCLEOTIDE SEQUENCE</scope>
    <source>
        <strain evidence="1">MT110</strain>
    </source>
</reference>
<dbReference type="EMBL" id="CP042469">
    <property type="protein sequence ID" value="QOX63339.1"/>
    <property type="molecule type" value="Genomic_DNA"/>
</dbReference>
<organism evidence="1 2">
    <name type="scientific">Anoxybacterium hadale</name>
    <dbReference type="NCBI Taxonomy" id="3408580"/>
    <lineage>
        <taxon>Bacteria</taxon>
        <taxon>Bacillati</taxon>
        <taxon>Bacillota</taxon>
        <taxon>Clostridia</taxon>
        <taxon>Peptostreptococcales</taxon>
        <taxon>Anaerovoracaceae</taxon>
        <taxon>Anoxybacterium</taxon>
    </lineage>
</organism>
<sequence>MKKMADVLDVIDQSTAKVMLYKHKKCSGCGSCNKHMHPGSIVDAFNPVGAQKGDMVDVNVIKKFSIKEFLVGYVLPVASFFAGLLLGGMLFPGMNGGGFTVILAFFLLAVSIAVNVRYRRSFKPEYSVTIIKRIAPAEPRL</sequence>
<gene>
    <name evidence="1" type="ORF">FRZ06_08235</name>
</gene>
<dbReference type="Proteomes" id="UP000594014">
    <property type="component" value="Chromosome"/>
</dbReference>